<dbReference type="Pfam" id="PF03334">
    <property type="entry name" value="PhaG_MnhG_YufB"/>
    <property type="match status" value="1"/>
</dbReference>
<evidence type="ECO:0000256" key="1">
    <source>
        <dbReference type="SAM" id="Phobius"/>
    </source>
</evidence>
<dbReference type="NCBIfam" id="NF009312">
    <property type="entry name" value="PRK12672.1"/>
    <property type="match status" value="1"/>
</dbReference>
<dbReference type="EMBL" id="CP034928">
    <property type="protein sequence ID" value="QAA76006.1"/>
    <property type="molecule type" value="Genomic_DNA"/>
</dbReference>
<gene>
    <name evidence="2" type="ORF">BIP78_0238</name>
</gene>
<dbReference type="PANTHER" id="PTHR34703">
    <property type="entry name" value="ANTIPORTER SUBUNIT MNHG2-RELATED"/>
    <property type="match status" value="1"/>
</dbReference>
<keyword evidence="1" id="KW-0812">Transmembrane</keyword>
<reference evidence="3" key="1">
    <citation type="submission" date="2018-12" db="EMBL/GenBank/DDBJ databases">
        <title>Complete genome sequence of an uncultured bacterium of the candidate phylum Bipolaricaulota.</title>
        <authorList>
            <person name="Kadnikov V.V."/>
            <person name="Mardanov A.V."/>
            <person name="Beletsky A.V."/>
            <person name="Frank Y.A."/>
            <person name="Karnachuk O.V."/>
            <person name="Ravin N.V."/>
        </authorList>
    </citation>
    <scope>NUCLEOTIDE SEQUENCE [LARGE SCALE GENOMIC DNA]</scope>
</reference>
<keyword evidence="1" id="KW-0472">Membrane</keyword>
<proteinExistence type="predicted"/>
<sequence length="125" mass="13043">MTGLIYAFLAIGAAFNALGAVALIRFPDVYTRIHGATKCTTFGSIFSILAVAVYGIAHGGGAGGTMAVRAFLALVFLLLTNPTGSHALARAAHRSGIKPFRAVVDRLEEAGHPSPVTRHGPEETR</sequence>
<dbReference type="AlphaFoldDB" id="A0A410FSL6"/>
<dbReference type="KEGG" id="bih:BIP78_0238"/>
<evidence type="ECO:0000313" key="2">
    <source>
        <dbReference type="EMBL" id="QAA76006.1"/>
    </source>
</evidence>
<protein>
    <submittedName>
        <fullName evidence="2">Membrane bound hydrogenase, MbhC subunit</fullName>
    </submittedName>
</protein>
<organism evidence="2 3">
    <name type="scientific">Bipolaricaulis sibiricus</name>
    <dbReference type="NCBI Taxonomy" id="2501609"/>
    <lineage>
        <taxon>Bacteria</taxon>
        <taxon>Candidatus Bipolaricaulota</taxon>
        <taxon>Candidatus Bipolaricaulia</taxon>
        <taxon>Candidatus Bipolaricaulales</taxon>
        <taxon>Candidatus Bipolaricaulaceae</taxon>
        <taxon>Candidatus Bipolaricaulis</taxon>
    </lineage>
</organism>
<dbReference type="NCBIfam" id="TIGR01300">
    <property type="entry name" value="CPA3_mnhG_phaG"/>
    <property type="match status" value="1"/>
</dbReference>
<accession>A0A410FSL6</accession>
<dbReference type="PANTHER" id="PTHR34703:SF1">
    <property type="entry name" value="ANTIPORTER SUBUNIT MNHG2-RELATED"/>
    <property type="match status" value="1"/>
</dbReference>
<dbReference type="GO" id="GO:0015385">
    <property type="term" value="F:sodium:proton antiporter activity"/>
    <property type="evidence" value="ECO:0007669"/>
    <property type="project" value="TreeGrafter"/>
</dbReference>
<feature type="transmembrane region" description="Helical" evidence="1">
    <location>
        <begin position="6"/>
        <end position="27"/>
    </location>
</feature>
<evidence type="ECO:0000313" key="3">
    <source>
        <dbReference type="Proteomes" id="UP000287233"/>
    </source>
</evidence>
<dbReference type="InterPro" id="IPR005133">
    <property type="entry name" value="PhaG_MnhG_YufB"/>
</dbReference>
<feature type="transmembrane region" description="Helical" evidence="1">
    <location>
        <begin position="63"/>
        <end position="80"/>
    </location>
</feature>
<name>A0A410FSL6_BIPS1</name>
<dbReference type="Proteomes" id="UP000287233">
    <property type="component" value="Chromosome"/>
</dbReference>
<keyword evidence="1" id="KW-1133">Transmembrane helix</keyword>
<feature type="transmembrane region" description="Helical" evidence="1">
    <location>
        <begin position="39"/>
        <end position="57"/>
    </location>
</feature>